<keyword evidence="6" id="KW-0378">Hydrolase</keyword>
<dbReference type="InterPro" id="IPR009045">
    <property type="entry name" value="Zn_M74/Hedgehog-like"/>
</dbReference>
<dbReference type="GO" id="GO:0008237">
    <property type="term" value="F:metallopeptidase activity"/>
    <property type="evidence" value="ECO:0007669"/>
    <property type="project" value="UniProtKB-KW"/>
</dbReference>
<dbReference type="PANTHER" id="PTHR37425:SF1">
    <property type="entry name" value="OUTER MEMBRANE PROTEIN"/>
    <property type="match status" value="1"/>
</dbReference>
<evidence type="ECO:0000256" key="6">
    <source>
        <dbReference type="ARBA" id="ARBA00022801"/>
    </source>
</evidence>
<dbReference type="InterPro" id="IPR006311">
    <property type="entry name" value="TAT_signal"/>
</dbReference>
<comment type="pathway">
    <text evidence="2">Cell wall biogenesis; cell wall polysaccharide biosynthesis.</text>
</comment>
<evidence type="ECO:0000256" key="8">
    <source>
        <dbReference type="ARBA" id="ARBA00023049"/>
    </source>
</evidence>
<comment type="caution">
    <text evidence="12">The sequence shown here is derived from an EMBL/GenBank/DDBJ whole genome shotgun (WGS) entry which is preliminary data.</text>
</comment>
<evidence type="ECO:0000256" key="7">
    <source>
        <dbReference type="ARBA" id="ARBA00022833"/>
    </source>
</evidence>
<dbReference type="PANTHER" id="PTHR37425">
    <property type="match status" value="1"/>
</dbReference>
<keyword evidence="9" id="KW-0961">Cell wall biogenesis/degradation</keyword>
<evidence type="ECO:0000256" key="4">
    <source>
        <dbReference type="ARBA" id="ARBA00022723"/>
    </source>
</evidence>
<protein>
    <recommendedName>
        <fullName evidence="11">Murein endopeptidase K</fullName>
    </recommendedName>
</protein>
<dbReference type="AlphaFoldDB" id="A0A644U499"/>
<evidence type="ECO:0000313" key="12">
    <source>
        <dbReference type="EMBL" id="MPL73745.1"/>
    </source>
</evidence>
<dbReference type="EMBL" id="VSSQ01000075">
    <property type="protein sequence ID" value="MPL73745.1"/>
    <property type="molecule type" value="Genomic_DNA"/>
</dbReference>
<keyword evidence="7" id="KW-0862">Zinc</keyword>
<evidence type="ECO:0000256" key="11">
    <source>
        <dbReference type="ARBA" id="ARBA00093666"/>
    </source>
</evidence>
<accession>A0A644U499</accession>
<evidence type="ECO:0000256" key="5">
    <source>
        <dbReference type="ARBA" id="ARBA00022729"/>
    </source>
</evidence>
<dbReference type="GO" id="GO:0046872">
    <property type="term" value="F:metal ion binding"/>
    <property type="evidence" value="ECO:0007669"/>
    <property type="project" value="UniProtKB-KW"/>
</dbReference>
<dbReference type="Gene3D" id="3.30.1380.10">
    <property type="match status" value="1"/>
</dbReference>
<evidence type="ECO:0000256" key="10">
    <source>
        <dbReference type="ARBA" id="ARBA00093448"/>
    </source>
</evidence>
<name>A0A644U499_9ZZZZ</name>
<keyword evidence="5" id="KW-0732">Signal</keyword>
<sequence>MTAPSNDRTGELDMSMTTLSRRGLLAAFAATAVTAAPTASNAFGFLRGAGDIRRIKMYSGRTGESIDTIYWIEGDYVPEALKEINHFMRDWRTDQKVVIDPRTIDIAAASHRLMDTGEPYMMLSGYRSPTTNAMLRARSRGVAKNSLHMKGMAADLRLKSRSVPQIYAAAAACHAGGVGRYMRSNFVHMDCGQVRTWNG</sequence>
<comment type="cofactor">
    <cofactor evidence="1">
        <name>Zn(2+)</name>
        <dbReference type="ChEBI" id="CHEBI:29105"/>
    </cofactor>
</comment>
<keyword evidence="3" id="KW-0645">Protease</keyword>
<evidence type="ECO:0000256" key="2">
    <source>
        <dbReference type="ARBA" id="ARBA00004776"/>
    </source>
</evidence>
<evidence type="ECO:0000256" key="1">
    <source>
        <dbReference type="ARBA" id="ARBA00001947"/>
    </source>
</evidence>
<gene>
    <name evidence="12" type="ORF">SDC9_19551</name>
</gene>
<dbReference type="InterPro" id="IPR010275">
    <property type="entry name" value="MepK"/>
</dbReference>
<organism evidence="12">
    <name type="scientific">bioreactor metagenome</name>
    <dbReference type="NCBI Taxonomy" id="1076179"/>
    <lineage>
        <taxon>unclassified sequences</taxon>
        <taxon>metagenomes</taxon>
        <taxon>ecological metagenomes</taxon>
    </lineage>
</organism>
<dbReference type="Pfam" id="PF05951">
    <property type="entry name" value="Peptidase_M15_2"/>
    <property type="match status" value="1"/>
</dbReference>
<evidence type="ECO:0000256" key="9">
    <source>
        <dbReference type="ARBA" id="ARBA00023316"/>
    </source>
</evidence>
<evidence type="ECO:0000256" key="3">
    <source>
        <dbReference type="ARBA" id="ARBA00022670"/>
    </source>
</evidence>
<dbReference type="SUPFAM" id="SSF55166">
    <property type="entry name" value="Hedgehog/DD-peptidase"/>
    <property type="match status" value="1"/>
</dbReference>
<keyword evidence="4" id="KW-0479">Metal-binding</keyword>
<reference evidence="12" key="1">
    <citation type="submission" date="2019-08" db="EMBL/GenBank/DDBJ databases">
        <authorList>
            <person name="Kucharzyk K."/>
            <person name="Murdoch R.W."/>
            <person name="Higgins S."/>
            <person name="Loffler F."/>
        </authorList>
    </citation>
    <scope>NUCLEOTIDE SEQUENCE</scope>
</reference>
<proteinExistence type="inferred from homology"/>
<keyword evidence="8" id="KW-0482">Metalloprotease</keyword>
<dbReference type="GO" id="GO:0071555">
    <property type="term" value="P:cell wall organization"/>
    <property type="evidence" value="ECO:0007669"/>
    <property type="project" value="UniProtKB-KW"/>
</dbReference>
<dbReference type="PROSITE" id="PS51318">
    <property type="entry name" value="TAT"/>
    <property type="match status" value="1"/>
</dbReference>
<dbReference type="GO" id="GO:0006508">
    <property type="term" value="P:proteolysis"/>
    <property type="evidence" value="ECO:0007669"/>
    <property type="project" value="UniProtKB-KW"/>
</dbReference>
<comment type="similarity">
    <text evidence="10">Belongs to the peptidase M15 family.</text>
</comment>